<evidence type="ECO:0000313" key="2">
    <source>
        <dbReference type="EMBL" id="GAA1777024.1"/>
    </source>
</evidence>
<feature type="region of interest" description="Disordered" evidence="1">
    <location>
        <begin position="22"/>
        <end position="63"/>
    </location>
</feature>
<dbReference type="InterPro" id="IPR052740">
    <property type="entry name" value="CE4"/>
</dbReference>
<accession>A0ABN2L754</accession>
<dbReference type="Gene3D" id="3.20.20.370">
    <property type="entry name" value="Glycoside hydrolase/deacetylase"/>
    <property type="match status" value="1"/>
</dbReference>
<name>A0ABN2L754_9MICO</name>
<dbReference type="PANTHER" id="PTHR45985">
    <property type="match status" value="1"/>
</dbReference>
<dbReference type="EMBL" id="BAAAPN010000106">
    <property type="protein sequence ID" value="GAA1777024.1"/>
    <property type="molecule type" value="Genomic_DNA"/>
</dbReference>
<dbReference type="SUPFAM" id="SSF88713">
    <property type="entry name" value="Glycoside hydrolase/deacetylase"/>
    <property type="match status" value="1"/>
</dbReference>
<gene>
    <name evidence="2" type="ORF">GCM10009810_37690</name>
</gene>
<keyword evidence="3" id="KW-1185">Reference proteome</keyword>
<evidence type="ECO:0008006" key="4">
    <source>
        <dbReference type="Google" id="ProtNLM"/>
    </source>
</evidence>
<feature type="compositionally biased region" description="Low complexity" evidence="1">
    <location>
        <begin position="22"/>
        <end position="42"/>
    </location>
</feature>
<reference evidence="2 3" key="1">
    <citation type="journal article" date="2019" name="Int. J. Syst. Evol. Microbiol.">
        <title>The Global Catalogue of Microorganisms (GCM) 10K type strain sequencing project: providing services to taxonomists for standard genome sequencing and annotation.</title>
        <authorList>
            <consortium name="The Broad Institute Genomics Platform"/>
            <consortium name="The Broad Institute Genome Sequencing Center for Infectious Disease"/>
            <person name="Wu L."/>
            <person name="Ma J."/>
        </authorList>
    </citation>
    <scope>NUCLEOTIDE SEQUENCE [LARGE SCALE GENOMIC DNA]</scope>
    <source>
        <strain evidence="2 3">JCM 15591</strain>
    </source>
</reference>
<proteinExistence type="predicted"/>
<protein>
    <recommendedName>
        <fullName evidence="4">Secreted protein</fullName>
    </recommendedName>
</protein>
<evidence type="ECO:0000313" key="3">
    <source>
        <dbReference type="Proteomes" id="UP001501475"/>
    </source>
</evidence>
<evidence type="ECO:0000256" key="1">
    <source>
        <dbReference type="SAM" id="MobiDB-lite"/>
    </source>
</evidence>
<dbReference type="Proteomes" id="UP001501475">
    <property type="component" value="Unassembled WGS sequence"/>
</dbReference>
<organism evidence="2 3">
    <name type="scientific">Nostocoides vanveenii</name>
    <dbReference type="NCBI Taxonomy" id="330835"/>
    <lineage>
        <taxon>Bacteria</taxon>
        <taxon>Bacillati</taxon>
        <taxon>Actinomycetota</taxon>
        <taxon>Actinomycetes</taxon>
        <taxon>Micrococcales</taxon>
        <taxon>Intrasporangiaceae</taxon>
        <taxon>Nostocoides</taxon>
    </lineage>
</organism>
<dbReference type="InterPro" id="IPR011330">
    <property type="entry name" value="Glyco_hydro/deAcase_b/a-brl"/>
</dbReference>
<dbReference type="PANTHER" id="PTHR45985:SF3">
    <property type="entry name" value="CHITIN DEACETYLASE-LIKE 4"/>
    <property type="match status" value="1"/>
</dbReference>
<sequence>MLAGGAALTAALGGCGGGLGPSATHATTPTHKPTPASPTATPIGDGSTSDTGPQPNQPVLPDLVPGVAPPQFVVISWDGGGETDAALLTRFRAVAREIGASMTIFLSGLYTLRGVDAKDYRPPRNGVGRSDIPFLSDASVRRTIEGIGQAWLEGNEIGTHFNGHFCGGSGSVANWSPDDWRSEIDQAIWMVTHWRSTTGWADVPSLPFDYRTELIGGRTPCLLGQQGLIPTAATLGWRYDSSTGGRQVWPRLFDGTQVWNIPMSIVPFPGHTFEVIAMDYNYMANQSGPQPAKDPRHWVKWGKEARAALLAGHERALTGNRAPLIIGNHFEQWNGGVYMDAVEQAMRTMAAAPDTHLVSFKQLVRWLDRQDPILLKSLQALDVGAAPAGGWSAFGVGG</sequence>
<comment type="caution">
    <text evidence="2">The sequence shown here is derived from an EMBL/GenBank/DDBJ whole genome shotgun (WGS) entry which is preliminary data.</text>
</comment>